<evidence type="ECO:0000259" key="5">
    <source>
        <dbReference type="PROSITE" id="PS50850"/>
    </source>
</evidence>
<dbReference type="PANTHER" id="PTHR42910:SF1">
    <property type="entry name" value="MAJOR FACILITATOR SUPERFAMILY (MFS) PROFILE DOMAIN-CONTAINING PROTEIN"/>
    <property type="match status" value="1"/>
</dbReference>
<dbReference type="PROSITE" id="PS50850">
    <property type="entry name" value="MFS"/>
    <property type="match status" value="1"/>
</dbReference>
<feature type="transmembrane region" description="Helical" evidence="4">
    <location>
        <begin position="180"/>
        <end position="200"/>
    </location>
</feature>
<dbReference type="SUPFAM" id="SSF103473">
    <property type="entry name" value="MFS general substrate transporter"/>
    <property type="match status" value="1"/>
</dbReference>
<dbReference type="Gene3D" id="1.20.1250.20">
    <property type="entry name" value="MFS general substrate transporter like domains"/>
    <property type="match status" value="1"/>
</dbReference>
<name>A0ABV1QRL5_9HYPH</name>
<comment type="caution">
    <text evidence="6">The sequence shown here is derived from an EMBL/GenBank/DDBJ whole genome shotgun (WGS) entry which is preliminary data.</text>
</comment>
<accession>A0ABV1QRL5</accession>
<evidence type="ECO:0000313" key="7">
    <source>
        <dbReference type="Proteomes" id="UP001480955"/>
    </source>
</evidence>
<keyword evidence="1 4" id="KW-0812">Transmembrane</keyword>
<evidence type="ECO:0000256" key="3">
    <source>
        <dbReference type="ARBA" id="ARBA00023136"/>
    </source>
</evidence>
<dbReference type="EMBL" id="JBELQE010000097">
    <property type="protein sequence ID" value="MER2252072.1"/>
    <property type="molecule type" value="Genomic_DNA"/>
</dbReference>
<gene>
    <name evidence="6" type="ORF">ABS772_19305</name>
</gene>
<feature type="transmembrane region" description="Helical" evidence="4">
    <location>
        <begin position="378"/>
        <end position="402"/>
    </location>
</feature>
<feature type="transmembrane region" description="Helical" evidence="4">
    <location>
        <begin position="58"/>
        <end position="81"/>
    </location>
</feature>
<dbReference type="Pfam" id="PF07690">
    <property type="entry name" value="MFS_1"/>
    <property type="match status" value="1"/>
</dbReference>
<dbReference type="PANTHER" id="PTHR42910">
    <property type="entry name" value="TRANSPORTER SCO4007-RELATED"/>
    <property type="match status" value="1"/>
</dbReference>
<feature type="transmembrane region" description="Helical" evidence="4">
    <location>
        <begin position="26"/>
        <end position="46"/>
    </location>
</feature>
<feature type="transmembrane region" description="Helical" evidence="4">
    <location>
        <begin position="266"/>
        <end position="284"/>
    </location>
</feature>
<feature type="transmembrane region" description="Helical" evidence="4">
    <location>
        <begin position="116"/>
        <end position="138"/>
    </location>
</feature>
<keyword evidence="2 4" id="KW-1133">Transmembrane helix</keyword>
<protein>
    <submittedName>
        <fullName evidence="6">MFS transporter</fullName>
    </submittedName>
</protein>
<evidence type="ECO:0000256" key="2">
    <source>
        <dbReference type="ARBA" id="ARBA00022989"/>
    </source>
</evidence>
<feature type="transmembrane region" description="Helical" evidence="4">
    <location>
        <begin position="296"/>
        <end position="313"/>
    </location>
</feature>
<keyword evidence="7" id="KW-1185">Reference proteome</keyword>
<feature type="domain" description="Major facilitator superfamily (MFS) profile" evidence="5">
    <location>
        <begin position="27"/>
        <end position="413"/>
    </location>
</feature>
<evidence type="ECO:0000256" key="4">
    <source>
        <dbReference type="SAM" id="Phobius"/>
    </source>
</evidence>
<proteinExistence type="predicted"/>
<dbReference type="CDD" id="cd17324">
    <property type="entry name" value="MFS_NepI_like"/>
    <property type="match status" value="1"/>
</dbReference>
<organism evidence="6 7">
    <name type="scientific">Methylorubrum podarium</name>
    <dbReference type="NCBI Taxonomy" id="200476"/>
    <lineage>
        <taxon>Bacteria</taxon>
        <taxon>Pseudomonadati</taxon>
        <taxon>Pseudomonadota</taxon>
        <taxon>Alphaproteobacteria</taxon>
        <taxon>Hyphomicrobiales</taxon>
        <taxon>Methylobacteriaceae</taxon>
        <taxon>Methylorubrum</taxon>
    </lineage>
</organism>
<feature type="transmembrane region" description="Helical" evidence="4">
    <location>
        <begin position="150"/>
        <end position="168"/>
    </location>
</feature>
<evidence type="ECO:0000313" key="6">
    <source>
        <dbReference type="EMBL" id="MER2252072.1"/>
    </source>
</evidence>
<dbReference type="Proteomes" id="UP001480955">
    <property type="component" value="Unassembled WGS sequence"/>
</dbReference>
<dbReference type="RefSeq" id="WP_350396417.1">
    <property type="nucleotide sequence ID" value="NZ_JBELQE010000097.1"/>
</dbReference>
<feature type="transmembrane region" description="Helical" evidence="4">
    <location>
        <begin position="235"/>
        <end position="254"/>
    </location>
</feature>
<sequence length="413" mass="42181">MPAEIACPSNAVEAVPIHGETGLRPATLAVCAIGCGMSVANIYYAQPLLDAMAHDFEIPPAAIGLVVTLTQIGYALGLILVVPLGDLIDPRKLAVAQAALSAVALAIVAASQTVAVMFPAMVMVGLLSVIVQVLVAYAAALAEPARRGQAIGTVTSGIVIGILSARVVAGLLSDLGGWRAVYMVSACLSAVLTLALAHLLPRGRSVPFAGNYLAVVRSIPRLFVQDPVLRLRGMLALLIFATFSTFWTALVLPLSASPFSFSHTQIGLFGLVGIASALTAARAGSLADHGLGHRTTGLGLALLLVAWAPIALLPVSMAALIGGVLALDLAVQAVHVTNQSVIVSRHPQARSRLVGGYMAFYSVGSGIGGLAATAAYALAGWACVCGVGAFFSGIALCLWFCAGDDSIASTRKT</sequence>
<dbReference type="InterPro" id="IPR011701">
    <property type="entry name" value="MFS"/>
</dbReference>
<feature type="transmembrane region" description="Helical" evidence="4">
    <location>
        <begin position="353"/>
        <end position="372"/>
    </location>
</feature>
<dbReference type="InterPro" id="IPR036259">
    <property type="entry name" value="MFS_trans_sf"/>
</dbReference>
<keyword evidence="3 4" id="KW-0472">Membrane</keyword>
<feature type="transmembrane region" description="Helical" evidence="4">
    <location>
        <begin position="93"/>
        <end position="110"/>
    </location>
</feature>
<evidence type="ECO:0000256" key="1">
    <source>
        <dbReference type="ARBA" id="ARBA00022692"/>
    </source>
</evidence>
<reference evidence="6 7" key="1">
    <citation type="submission" date="2024-06" db="EMBL/GenBank/DDBJ databases">
        <authorList>
            <person name="Campbell A.G."/>
        </authorList>
    </citation>
    <scope>NUCLEOTIDE SEQUENCE [LARGE SCALE GENOMIC DNA]</scope>
    <source>
        <strain evidence="6 7">EM12</strain>
    </source>
</reference>
<dbReference type="InterPro" id="IPR020846">
    <property type="entry name" value="MFS_dom"/>
</dbReference>